<accession>A0A392R4S1</accession>
<name>A0A392R4S1_9FABA</name>
<organism evidence="1 2">
    <name type="scientific">Trifolium medium</name>
    <dbReference type="NCBI Taxonomy" id="97028"/>
    <lineage>
        <taxon>Eukaryota</taxon>
        <taxon>Viridiplantae</taxon>
        <taxon>Streptophyta</taxon>
        <taxon>Embryophyta</taxon>
        <taxon>Tracheophyta</taxon>
        <taxon>Spermatophyta</taxon>
        <taxon>Magnoliopsida</taxon>
        <taxon>eudicotyledons</taxon>
        <taxon>Gunneridae</taxon>
        <taxon>Pentapetalae</taxon>
        <taxon>rosids</taxon>
        <taxon>fabids</taxon>
        <taxon>Fabales</taxon>
        <taxon>Fabaceae</taxon>
        <taxon>Papilionoideae</taxon>
        <taxon>50 kb inversion clade</taxon>
        <taxon>NPAAA clade</taxon>
        <taxon>Hologalegina</taxon>
        <taxon>IRL clade</taxon>
        <taxon>Trifolieae</taxon>
        <taxon>Trifolium</taxon>
    </lineage>
</organism>
<protein>
    <submittedName>
        <fullName evidence="1">Uncharacterized protein</fullName>
    </submittedName>
</protein>
<sequence length="37" mass="4226">VLKTLLRDDGISRARITSEYFLVTREWIYAGHASACI</sequence>
<keyword evidence="2" id="KW-1185">Reference proteome</keyword>
<dbReference type="AlphaFoldDB" id="A0A392R4S1"/>
<dbReference type="Proteomes" id="UP000265520">
    <property type="component" value="Unassembled WGS sequence"/>
</dbReference>
<evidence type="ECO:0000313" key="2">
    <source>
        <dbReference type="Proteomes" id="UP000265520"/>
    </source>
</evidence>
<feature type="non-terminal residue" evidence="1">
    <location>
        <position position="1"/>
    </location>
</feature>
<evidence type="ECO:0000313" key="1">
    <source>
        <dbReference type="EMBL" id="MCI31102.1"/>
    </source>
</evidence>
<reference evidence="1 2" key="1">
    <citation type="journal article" date="2018" name="Front. Plant Sci.">
        <title>Red Clover (Trifolium pratense) and Zigzag Clover (T. medium) - A Picture of Genomic Similarities and Differences.</title>
        <authorList>
            <person name="Dluhosova J."/>
            <person name="Istvanek J."/>
            <person name="Nedelnik J."/>
            <person name="Repkova J."/>
        </authorList>
    </citation>
    <scope>NUCLEOTIDE SEQUENCE [LARGE SCALE GENOMIC DNA]</scope>
    <source>
        <strain evidence="2">cv. 10/8</strain>
        <tissue evidence="1">Leaf</tissue>
    </source>
</reference>
<comment type="caution">
    <text evidence="1">The sequence shown here is derived from an EMBL/GenBank/DDBJ whole genome shotgun (WGS) entry which is preliminary data.</text>
</comment>
<proteinExistence type="predicted"/>
<dbReference type="EMBL" id="LXQA010184685">
    <property type="protein sequence ID" value="MCI31102.1"/>
    <property type="molecule type" value="Genomic_DNA"/>
</dbReference>